<dbReference type="Pfam" id="PF01476">
    <property type="entry name" value="LysM"/>
    <property type="match status" value="2"/>
</dbReference>
<keyword evidence="4" id="KW-1185">Reference proteome</keyword>
<dbReference type="AlphaFoldDB" id="A0A066X6X5"/>
<evidence type="ECO:0000313" key="4">
    <source>
        <dbReference type="Proteomes" id="UP000027238"/>
    </source>
</evidence>
<sequence>MQISAIFSVLTVVGAVAAAPTGTGCDVCPGPTVKYIVQSGDTLTRIADALESGICDIAMLSNLADPNSIGLNQTLLVPTSLCEPDNTSCLTKPGTAQCVQKAPSTWTVQEGQTFFIIASKLGLDVKALEAANPNVKADDIAIGQVLQVPVCK</sequence>
<dbReference type="STRING" id="1173701.A0A066X6X5"/>
<dbReference type="OMA" id="ICDIAML"/>
<evidence type="ECO:0000259" key="2">
    <source>
        <dbReference type="PROSITE" id="PS51782"/>
    </source>
</evidence>
<evidence type="ECO:0000313" key="3">
    <source>
        <dbReference type="EMBL" id="KDN64667.1"/>
    </source>
</evidence>
<accession>A0A066X6X5</accession>
<feature type="domain" description="LysM" evidence="2">
    <location>
        <begin position="104"/>
        <end position="148"/>
    </location>
</feature>
<dbReference type="CDD" id="cd00118">
    <property type="entry name" value="LysM"/>
    <property type="match status" value="2"/>
</dbReference>
<feature type="signal peptide" evidence="1">
    <location>
        <begin position="1"/>
        <end position="18"/>
    </location>
</feature>
<reference evidence="4" key="1">
    <citation type="journal article" date="2014" name="Genome Announc.">
        <title>Draft genome sequence of Colletotrichum sublineola, a destructive pathogen of cultivated sorghum.</title>
        <authorList>
            <person name="Baroncelli R."/>
            <person name="Sanz-Martin J.M."/>
            <person name="Rech G.E."/>
            <person name="Sukno S.A."/>
            <person name="Thon M.R."/>
        </authorList>
    </citation>
    <scope>NUCLEOTIDE SEQUENCE [LARGE SCALE GENOMIC DNA]</scope>
    <source>
        <strain evidence="4">TX430BB</strain>
    </source>
</reference>
<dbReference type="InterPro" id="IPR018392">
    <property type="entry name" value="LysM"/>
</dbReference>
<dbReference type="OrthoDB" id="2107166at2759"/>
<dbReference type="Proteomes" id="UP000027238">
    <property type="component" value="Unassembled WGS sequence"/>
</dbReference>
<protein>
    <submittedName>
        <fullName evidence="3">Putative LysM domain-containing protein</fullName>
    </submittedName>
</protein>
<name>A0A066X6X5_COLSU</name>
<comment type="caution">
    <text evidence="3">The sequence shown here is derived from an EMBL/GenBank/DDBJ whole genome shotgun (WGS) entry which is preliminary data.</text>
</comment>
<organism evidence="3 4">
    <name type="scientific">Colletotrichum sublineola</name>
    <name type="common">Sorghum anthracnose fungus</name>
    <dbReference type="NCBI Taxonomy" id="1173701"/>
    <lineage>
        <taxon>Eukaryota</taxon>
        <taxon>Fungi</taxon>
        <taxon>Dikarya</taxon>
        <taxon>Ascomycota</taxon>
        <taxon>Pezizomycotina</taxon>
        <taxon>Sordariomycetes</taxon>
        <taxon>Hypocreomycetidae</taxon>
        <taxon>Glomerellales</taxon>
        <taxon>Glomerellaceae</taxon>
        <taxon>Colletotrichum</taxon>
        <taxon>Colletotrichum graminicola species complex</taxon>
    </lineage>
</organism>
<dbReference type="Gene3D" id="3.10.350.10">
    <property type="entry name" value="LysM domain"/>
    <property type="match status" value="2"/>
</dbReference>
<proteinExistence type="predicted"/>
<dbReference type="PROSITE" id="PS51782">
    <property type="entry name" value="LYSM"/>
    <property type="match status" value="2"/>
</dbReference>
<dbReference type="HOGENOM" id="CLU_076125_0_1_1"/>
<dbReference type="SUPFAM" id="SSF54106">
    <property type="entry name" value="LysM domain"/>
    <property type="match status" value="2"/>
</dbReference>
<dbReference type="EMBL" id="JMSE01001107">
    <property type="protein sequence ID" value="KDN64667.1"/>
    <property type="molecule type" value="Genomic_DNA"/>
</dbReference>
<evidence type="ECO:0000256" key="1">
    <source>
        <dbReference type="SAM" id="SignalP"/>
    </source>
</evidence>
<feature type="chain" id="PRO_5001633653" evidence="1">
    <location>
        <begin position="19"/>
        <end position="152"/>
    </location>
</feature>
<dbReference type="eggNOG" id="ENOG502SCJ7">
    <property type="taxonomic scope" value="Eukaryota"/>
</dbReference>
<dbReference type="InterPro" id="IPR036779">
    <property type="entry name" value="LysM_dom_sf"/>
</dbReference>
<dbReference type="PANTHER" id="PTHR33734">
    <property type="entry name" value="LYSM DOMAIN-CONTAINING GPI-ANCHORED PROTEIN 2"/>
    <property type="match status" value="1"/>
</dbReference>
<dbReference type="SMART" id="SM00257">
    <property type="entry name" value="LysM"/>
    <property type="match status" value="2"/>
</dbReference>
<dbReference type="PANTHER" id="PTHR33734:SF22">
    <property type="entry name" value="MEMBRANE-BOUND LYTIC MUREIN TRANSGLYCOSYLASE D"/>
    <property type="match status" value="1"/>
</dbReference>
<feature type="domain" description="LysM" evidence="2">
    <location>
        <begin position="33"/>
        <end position="77"/>
    </location>
</feature>
<keyword evidence="1" id="KW-0732">Signal</keyword>
<gene>
    <name evidence="3" type="ORF">CSUB01_04305</name>
</gene>